<dbReference type="Proteomes" id="UP000028492">
    <property type="component" value="Chromosome"/>
</dbReference>
<gene>
    <name evidence="2" type="ORF">AJAP_07140</name>
</gene>
<dbReference type="KEGG" id="aja:AJAP_07140"/>
<evidence type="ECO:0000313" key="3">
    <source>
        <dbReference type="Proteomes" id="UP000028492"/>
    </source>
</evidence>
<name>A0A075UVS9_9PSEU</name>
<keyword evidence="1" id="KW-0472">Membrane</keyword>
<dbReference type="STRING" id="208439.AJAP_07140"/>
<evidence type="ECO:0000313" key="2">
    <source>
        <dbReference type="EMBL" id="AIG74345.1"/>
    </source>
</evidence>
<organism evidence="2 3">
    <name type="scientific">Amycolatopsis japonica</name>
    <dbReference type="NCBI Taxonomy" id="208439"/>
    <lineage>
        <taxon>Bacteria</taxon>
        <taxon>Bacillati</taxon>
        <taxon>Actinomycetota</taxon>
        <taxon>Actinomycetes</taxon>
        <taxon>Pseudonocardiales</taxon>
        <taxon>Pseudonocardiaceae</taxon>
        <taxon>Amycolatopsis</taxon>
        <taxon>Amycolatopsis japonica group</taxon>
    </lineage>
</organism>
<dbReference type="EMBL" id="CP008953">
    <property type="protein sequence ID" value="AIG74345.1"/>
    <property type="molecule type" value="Genomic_DNA"/>
</dbReference>
<keyword evidence="3" id="KW-1185">Reference proteome</keyword>
<sequence length="60" mass="6602">MGENKKRTVFTDEGARVLTGRERDILPPAVRTRALRSLWVLLMVAAACLGVLAILIGRLL</sequence>
<keyword evidence="1" id="KW-0812">Transmembrane</keyword>
<feature type="transmembrane region" description="Helical" evidence="1">
    <location>
        <begin position="38"/>
        <end position="57"/>
    </location>
</feature>
<keyword evidence="1" id="KW-1133">Transmembrane helix</keyword>
<dbReference type="AlphaFoldDB" id="A0A075UVS9"/>
<evidence type="ECO:0000256" key="1">
    <source>
        <dbReference type="SAM" id="Phobius"/>
    </source>
</evidence>
<protein>
    <submittedName>
        <fullName evidence="2">Putative membrane protein</fullName>
    </submittedName>
</protein>
<dbReference type="RefSeq" id="WP_148311468.1">
    <property type="nucleotide sequence ID" value="NZ_CP008953.1"/>
</dbReference>
<accession>A0A075UVS9</accession>
<reference evidence="2 3" key="1">
    <citation type="journal article" date="2014" name="J. Biotechnol.">
        <title>Complete genome sequence of the actinobacterium Amycolatopsis japonica MG417-CF17(T) (=DSM 44213T) producing (S,S)-N,N'-ethylenediaminedisuccinic acid.</title>
        <authorList>
            <person name="Stegmann E."/>
            <person name="Albersmeier A."/>
            <person name="Spohn M."/>
            <person name="Gert H."/>
            <person name="Weber T."/>
            <person name="Wohlleben W."/>
            <person name="Kalinowski J."/>
            <person name="Ruckert C."/>
        </authorList>
    </citation>
    <scope>NUCLEOTIDE SEQUENCE [LARGE SCALE GENOMIC DNA]</scope>
    <source>
        <strain evidence="3">MG417-CF17 (DSM 44213)</strain>
    </source>
</reference>
<dbReference type="HOGENOM" id="CLU_2930929_0_0_11"/>
<proteinExistence type="predicted"/>